<dbReference type="STRING" id="1095629.A0A0C9WL20"/>
<evidence type="ECO:0000256" key="1">
    <source>
        <dbReference type="SAM" id="MobiDB-lite"/>
    </source>
</evidence>
<sequence length="188" mass="20530">MFSLIRRISYGVIPRPDRPWEDDPTSNAPRTRRKRRLSSTEREAEVEEEEGNRKKKARGDSATPTLLDIDGDAQAQPQPETQEVKEVTKGVEEVDLQGETPEEGEVAALEPESVPLPEEASPGELDEPGSDASTPPPPTEVVDDEETSDSSGPIDASEPVPESQKPEDEEEATLTTEEGNANKAEETK</sequence>
<keyword evidence="3" id="KW-1185">Reference proteome</keyword>
<gene>
    <name evidence="2" type="ORF">K443DRAFT_270859</name>
</gene>
<dbReference type="OrthoDB" id="3269227at2759"/>
<proteinExistence type="predicted"/>
<feature type="compositionally biased region" description="Acidic residues" evidence="1">
    <location>
        <begin position="93"/>
        <end position="105"/>
    </location>
</feature>
<dbReference type="EMBL" id="KN838708">
    <property type="protein sequence ID" value="KIJ96869.1"/>
    <property type="molecule type" value="Genomic_DNA"/>
</dbReference>
<evidence type="ECO:0000313" key="2">
    <source>
        <dbReference type="EMBL" id="KIJ96869.1"/>
    </source>
</evidence>
<reference evidence="2 3" key="1">
    <citation type="submission" date="2014-04" db="EMBL/GenBank/DDBJ databases">
        <authorList>
            <consortium name="DOE Joint Genome Institute"/>
            <person name="Kuo A."/>
            <person name="Kohler A."/>
            <person name="Nagy L.G."/>
            <person name="Floudas D."/>
            <person name="Copeland A."/>
            <person name="Barry K.W."/>
            <person name="Cichocki N."/>
            <person name="Veneault-Fourrey C."/>
            <person name="LaButti K."/>
            <person name="Lindquist E.A."/>
            <person name="Lipzen A."/>
            <person name="Lundell T."/>
            <person name="Morin E."/>
            <person name="Murat C."/>
            <person name="Sun H."/>
            <person name="Tunlid A."/>
            <person name="Henrissat B."/>
            <person name="Grigoriev I.V."/>
            <person name="Hibbett D.S."/>
            <person name="Martin F."/>
            <person name="Nordberg H.P."/>
            <person name="Cantor M.N."/>
            <person name="Hua S.X."/>
        </authorList>
    </citation>
    <scope>NUCLEOTIDE SEQUENCE [LARGE SCALE GENOMIC DNA]</scope>
    <source>
        <strain evidence="2 3">LaAM-08-1</strain>
    </source>
</reference>
<dbReference type="Proteomes" id="UP000054477">
    <property type="component" value="Unassembled WGS sequence"/>
</dbReference>
<accession>A0A0C9WL20</accession>
<reference evidence="3" key="2">
    <citation type="submission" date="2015-01" db="EMBL/GenBank/DDBJ databases">
        <title>Evolutionary Origins and Diversification of the Mycorrhizal Mutualists.</title>
        <authorList>
            <consortium name="DOE Joint Genome Institute"/>
            <consortium name="Mycorrhizal Genomics Consortium"/>
            <person name="Kohler A."/>
            <person name="Kuo A."/>
            <person name="Nagy L.G."/>
            <person name="Floudas D."/>
            <person name="Copeland A."/>
            <person name="Barry K.W."/>
            <person name="Cichocki N."/>
            <person name="Veneault-Fourrey C."/>
            <person name="LaButti K."/>
            <person name="Lindquist E.A."/>
            <person name="Lipzen A."/>
            <person name="Lundell T."/>
            <person name="Morin E."/>
            <person name="Murat C."/>
            <person name="Riley R."/>
            <person name="Ohm R."/>
            <person name="Sun H."/>
            <person name="Tunlid A."/>
            <person name="Henrissat B."/>
            <person name="Grigoriev I.V."/>
            <person name="Hibbett D.S."/>
            <person name="Martin F."/>
        </authorList>
    </citation>
    <scope>NUCLEOTIDE SEQUENCE [LARGE SCALE GENOMIC DNA]</scope>
    <source>
        <strain evidence="3">LaAM-08-1</strain>
    </source>
</reference>
<organism evidence="2 3">
    <name type="scientific">Laccaria amethystina LaAM-08-1</name>
    <dbReference type="NCBI Taxonomy" id="1095629"/>
    <lineage>
        <taxon>Eukaryota</taxon>
        <taxon>Fungi</taxon>
        <taxon>Dikarya</taxon>
        <taxon>Basidiomycota</taxon>
        <taxon>Agaricomycotina</taxon>
        <taxon>Agaricomycetes</taxon>
        <taxon>Agaricomycetidae</taxon>
        <taxon>Agaricales</taxon>
        <taxon>Agaricineae</taxon>
        <taxon>Hydnangiaceae</taxon>
        <taxon>Laccaria</taxon>
    </lineage>
</organism>
<feature type="compositionally biased region" description="Basic and acidic residues" evidence="1">
    <location>
        <begin position="82"/>
        <end position="92"/>
    </location>
</feature>
<evidence type="ECO:0000313" key="3">
    <source>
        <dbReference type="Proteomes" id="UP000054477"/>
    </source>
</evidence>
<dbReference type="AlphaFoldDB" id="A0A0C9WL20"/>
<dbReference type="HOGENOM" id="CLU_092894_1_0_1"/>
<feature type="region of interest" description="Disordered" evidence="1">
    <location>
        <begin position="1"/>
        <end position="188"/>
    </location>
</feature>
<protein>
    <submittedName>
        <fullName evidence="2">Unplaced genomic scaffold K443scaffold_173, whole genome shotgun sequence</fullName>
    </submittedName>
</protein>
<name>A0A0C9WL20_9AGAR</name>